<sequence length="180" mass="19995">MGCEATGRARLGCFRVAQQTASYQWQCDATLLFGIDHAACEDVTVLTTTEIFASGELHDLCLRERYLRGYIPKTRSFVVLRNGVEAGLLIYEHGEASEGYIYEIFVLPEARSGGVGAWVLAQAERIASELGCTSVKLTARSLDREQCTDEALIAWYERKGFVRCDPDSSDLTKSLSHPFE</sequence>
<protein>
    <submittedName>
        <fullName evidence="2">GNAT family N-acetyltransferase</fullName>
    </submittedName>
</protein>
<reference evidence="2 3" key="1">
    <citation type="submission" date="2020-06" db="EMBL/GenBank/DDBJ databases">
        <title>Pseudomonas eucalypticola sp. nov., an endophyte of Eucalyptus dunnii leaves with biocontrol ability of eucalyptus leaf blight.</title>
        <authorList>
            <person name="Liu Y."/>
            <person name="Song Z."/>
            <person name="Zeng H."/>
            <person name="Lu M."/>
            <person name="Wang X."/>
            <person name="Lian X."/>
            <person name="Zhang Q."/>
        </authorList>
    </citation>
    <scope>NUCLEOTIDE SEQUENCE [LARGE SCALE GENOMIC DNA]</scope>
    <source>
        <strain evidence="2 3">NP-1</strain>
    </source>
</reference>
<dbReference type="PROSITE" id="PS51186">
    <property type="entry name" value="GNAT"/>
    <property type="match status" value="1"/>
</dbReference>
<evidence type="ECO:0000313" key="3">
    <source>
        <dbReference type="Proteomes" id="UP000509568"/>
    </source>
</evidence>
<name>A0A7D5D9G6_9PSED</name>
<dbReference type="RefSeq" id="WP_176571660.1">
    <property type="nucleotide sequence ID" value="NZ_CP056030.1"/>
</dbReference>
<keyword evidence="3" id="KW-1185">Reference proteome</keyword>
<dbReference type="EMBL" id="CP056030">
    <property type="protein sequence ID" value="QKZ06057.1"/>
    <property type="molecule type" value="Genomic_DNA"/>
</dbReference>
<organism evidence="2 3">
    <name type="scientific">Pseudomonas eucalypticola</name>
    <dbReference type="NCBI Taxonomy" id="2599595"/>
    <lineage>
        <taxon>Bacteria</taxon>
        <taxon>Pseudomonadati</taxon>
        <taxon>Pseudomonadota</taxon>
        <taxon>Gammaproteobacteria</taxon>
        <taxon>Pseudomonadales</taxon>
        <taxon>Pseudomonadaceae</taxon>
        <taxon>Pseudomonas</taxon>
    </lineage>
</organism>
<proteinExistence type="predicted"/>
<dbReference type="AlphaFoldDB" id="A0A7D5D9G6"/>
<dbReference type="InterPro" id="IPR016181">
    <property type="entry name" value="Acyl_CoA_acyltransferase"/>
</dbReference>
<dbReference type="GO" id="GO:0016747">
    <property type="term" value="F:acyltransferase activity, transferring groups other than amino-acyl groups"/>
    <property type="evidence" value="ECO:0007669"/>
    <property type="project" value="InterPro"/>
</dbReference>
<accession>A0A7D5D9G6</accession>
<feature type="domain" description="N-acetyltransferase" evidence="1">
    <location>
        <begin position="41"/>
        <end position="180"/>
    </location>
</feature>
<dbReference type="CDD" id="cd04301">
    <property type="entry name" value="NAT_SF"/>
    <property type="match status" value="1"/>
</dbReference>
<dbReference type="Proteomes" id="UP000509568">
    <property type="component" value="Chromosome"/>
</dbReference>
<dbReference type="KEGG" id="pez:HWQ56_20625"/>
<dbReference type="Pfam" id="PF00583">
    <property type="entry name" value="Acetyltransf_1"/>
    <property type="match status" value="1"/>
</dbReference>
<keyword evidence="2" id="KW-0808">Transferase</keyword>
<gene>
    <name evidence="2" type="ORF">HWQ56_20625</name>
</gene>
<evidence type="ECO:0000259" key="1">
    <source>
        <dbReference type="PROSITE" id="PS51186"/>
    </source>
</evidence>
<dbReference type="Gene3D" id="3.40.630.30">
    <property type="match status" value="1"/>
</dbReference>
<dbReference type="InterPro" id="IPR000182">
    <property type="entry name" value="GNAT_dom"/>
</dbReference>
<evidence type="ECO:0000313" key="2">
    <source>
        <dbReference type="EMBL" id="QKZ06057.1"/>
    </source>
</evidence>
<dbReference type="SUPFAM" id="SSF55729">
    <property type="entry name" value="Acyl-CoA N-acyltransferases (Nat)"/>
    <property type="match status" value="1"/>
</dbReference>